<protein>
    <recommendedName>
        <fullName evidence="2">asparagine synthase (glutamine-hydrolyzing)</fullName>
        <ecNumber evidence="2">6.3.5.4</ecNumber>
    </recommendedName>
</protein>
<dbReference type="GO" id="GO:0006529">
    <property type="term" value="P:asparagine biosynthetic process"/>
    <property type="evidence" value="ECO:0007669"/>
    <property type="project" value="InterPro"/>
</dbReference>
<dbReference type="InterPro" id="IPR051786">
    <property type="entry name" value="ASN_synthetase/amidase"/>
</dbReference>
<dbReference type="InterPro" id="IPR001962">
    <property type="entry name" value="Asn_synthase"/>
</dbReference>
<name>A0A2S4JFQ7_9SPIO</name>
<comment type="catalytic activity">
    <reaction evidence="3">
        <text>L-aspartate + L-glutamine + ATP + H2O = L-asparagine + L-glutamate + AMP + diphosphate + H(+)</text>
        <dbReference type="Rhea" id="RHEA:12228"/>
        <dbReference type="ChEBI" id="CHEBI:15377"/>
        <dbReference type="ChEBI" id="CHEBI:15378"/>
        <dbReference type="ChEBI" id="CHEBI:29985"/>
        <dbReference type="ChEBI" id="CHEBI:29991"/>
        <dbReference type="ChEBI" id="CHEBI:30616"/>
        <dbReference type="ChEBI" id="CHEBI:33019"/>
        <dbReference type="ChEBI" id="CHEBI:58048"/>
        <dbReference type="ChEBI" id="CHEBI:58359"/>
        <dbReference type="ChEBI" id="CHEBI:456215"/>
        <dbReference type="EC" id="6.3.5.4"/>
    </reaction>
</comment>
<dbReference type="GO" id="GO:0004066">
    <property type="term" value="F:asparagine synthase (glutamine-hydrolyzing) activity"/>
    <property type="evidence" value="ECO:0007669"/>
    <property type="project" value="UniProtKB-EC"/>
</dbReference>
<dbReference type="AlphaFoldDB" id="A0A2S4JFQ7"/>
<dbReference type="SUPFAM" id="SSF52402">
    <property type="entry name" value="Adenine nucleotide alpha hydrolases-like"/>
    <property type="match status" value="1"/>
</dbReference>
<evidence type="ECO:0000256" key="1">
    <source>
        <dbReference type="ARBA" id="ARBA00005187"/>
    </source>
</evidence>
<dbReference type="Gene3D" id="3.60.20.10">
    <property type="entry name" value="Glutamine Phosphoribosylpyrophosphate, subunit 1, domain 1"/>
    <property type="match status" value="1"/>
</dbReference>
<dbReference type="InterPro" id="IPR029055">
    <property type="entry name" value="Ntn_hydrolases_N"/>
</dbReference>
<evidence type="ECO:0000259" key="4">
    <source>
        <dbReference type="Pfam" id="PF00733"/>
    </source>
</evidence>
<evidence type="ECO:0000256" key="2">
    <source>
        <dbReference type="ARBA" id="ARBA00012737"/>
    </source>
</evidence>
<dbReference type="SUPFAM" id="SSF56235">
    <property type="entry name" value="N-terminal nucleophile aminohydrolases (Ntn hydrolases)"/>
    <property type="match status" value="1"/>
</dbReference>
<sequence>MNTHIHLTDRTVKLWYRAVGVSVCGSGFLPDGTNLEGTSFCDAVREAIAQDRLIPFLEGLNGFFAIIAEHGDSVVAVVDRVRSIPLFYGVAGDAACVSDDAEWVRQNVGDREIDEVAKQEFLLTGYVTGVDTLFANVKQVQAGEAVHLQAAGDGQRVSATRWYRFLHQEPERWDESALLFALNSHTEAAHRRLIDYAAGRQIALPLSGGYDSRLIATMLKKLGYENVIAFTYGVPGNKESEISRTIAQKLDIPWHFVEYSNERWRTWFESTERKDYYRMGSGWTSLAHTQDWPAVWELKERGVLDPDAVIVPGHTGDFICGGHIPQEASSEIQCTAGMLTHTIRRKHYSLRPWRSDVQGLTDWNRRIMDRAECGEISTPVELADAFEKWEWQERQAKFIVNSVRVYDFWGFDWWLPLWDAEFMRFWQGVSLKLRLNKRWYAGYVAKVYGERAGVPAHDARRTERPMTTIAPPVKHIVRLVVPQKVRQCITRFRTYIKANSHPLAFWGRVSGNVVRREILRGNARETKGILVVLFFAELPELITNYREHKSITH</sequence>
<dbReference type="Pfam" id="PF00733">
    <property type="entry name" value="Asn_synthase"/>
    <property type="match status" value="1"/>
</dbReference>
<dbReference type="RefSeq" id="WP_103681187.1">
    <property type="nucleotide sequence ID" value="NZ_LPWH01000123.1"/>
</dbReference>
<comment type="caution">
    <text evidence="5">The sequence shown here is derived from an EMBL/GenBank/DDBJ whole genome shotgun (WGS) entry which is preliminary data.</text>
</comment>
<dbReference type="Gene3D" id="3.40.50.620">
    <property type="entry name" value="HUPs"/>
    <property type="match status" value="1"/>
</dbReference>
<reference evidence="6" key="1">
    <citation type="submission" date="2015-12" db="EMBL/GenBank/DDBJ databases">
        <authorList>
            <person name="Lodha T.D."/>
            <person name="Chintalapati S."/>
            <person name="Chintalapati V.R."/>
            <person name="Sravanthi T."/>
        </authorList>
    </citation>
    <scope>NUCLEOTIDE SEQUENCE [LARGE SCALE GENOMIC DNA]</scope>
    <source>
        <strain evidence="6">JC133</strain>
    </source>
</reference>
<gene>
    <name evidence="5" type="ORF">AU468_13530</name>
</gene>
<evidence type="ECO:0000256" key="3">
    <source>
        <dbReference type="ARBA" id="ARBA00048741"/>
    </source>
</evidence>
<accession>A0A2S4JFQ7</accession>
<feature type="domain" description="Asparagine synthetase" evidence="4">
    <location>
        <begin position="198"/>
        <end position="437"/>
    </location>
</feature>
<organism evidence="5 6">
    <name type="scientific">Alkalispirochaeta sphaeroplastigenens</name>
    <dbReference type="NCBI Taxonomy" id="1187066"/>
    <lineage>
        <taxon>Bacteria</taxon>
        <taxon>Pseudomonadati</taxon>
        <taxon>Spirochaetota</taxon>
        <taxon>Spirochaetia</taxon>
        <taxon>Spirochaetales</taxon>
        <taxon>Spirochaetaceae</taxon>
        <taxon>Alkalispirochaeta</taxon>
    </lineage>
</organism>
<dbReference type="EMBL" id="LPWH01000123">
    <property type="protein sequence ID" value="POQ98371.1"/>
    <property type="molecule type" value="Genomic_DNA"/>
</dbReference>
<dbReference type="Proteomes" id="UP000237350">
    <property type="component" value="Unassembled WGS sequence"/>
</dbReference>
<dbReference type="PANTHER" id="PTHR43284">
    <property type="entry name" value="ASPARAGINE SYNTHETASE (GLUTAMINE-HYDROLYZING)"/>
    <property type="match status" value="1"/>
</dbReference>
<keyword evidence="6" id="KW-1185">Reference proteome</keyword>
<evidence type="ECO:0000313" key="5">
    <source>
        <dbReference type="EMBL" id="POQ98371.1"/>
    </source>
</evidence>
<evidence type="ECO:0000313" key="6">
    <source>
        <dbReference type="Proteomes" id="UP000237350"/>
    </source>
</evidence>
<proteinExistence type="predicted"/>
<dbReference type="EC" id="6.3.5.4" evidence="2"/>
<dbReference type="InterPro" id="IPR014729">
    <property type="entry name" value="Rossmann-like_a/b/a_fold"/>
</dbReference>
<comment type="pathway">
    <text evidence="1">Amino-acid biosynthesis; L-asparagine biosynthesis; L-asparagine from L-aspartate (L-Gln route): step 1/1.</text>
</comment>
<dbReference type="PANTHER" id="PTHR43284:SF1">
    <property type="entry name" value="ASPARAGINE SYNTHETASE"/>
    <property type="match status" value="1"/>
</dbReference>